<evidence type="ECO:0000313" key="1">
    <source>
        <dbReference type="EMBL" id="CAB9519886.1"/>
    </source>
</evidence>
<dbReference type="AlphaFoldDB" id="A0A9N8EII9"/>
<accession>A0A9N8EII9</accession>
<reference evidence="1" key="1">
    <citation type="submission" date="2020-06" db="EMBL/GenBank/DDBJ databases">
        <authorList>
            <consortium name="Plant Systems Biology data submission"/>
        </authorList>
    </citation>
    <scope>NUCLEOTIDE SEQUENCE</scope>
    <source>
        <strain evidence="1">D6</strain>
    </source>
</reference>
<evidence type="ECO:0000313" key="2">
    <source>
        <dbReference type="Proteomes" id="UP001153069"/>
    </source>
</evidence>
<gene>
    <name evidence="1" type="ORF">SEMRO_1055_G236090.1</name>
</gene>
<dbReference type="Proteomes" id="UP001153069">
    <property type="component" value="Unassembled WGS sequence"/>
</dbReference>
<proteinExistence type="predicted"/>
<dbReference type="EMBL" id="CAICTM010001053">
    <property type="protein sequence ID" value="CAB9519886.1"/>
    <property type="molecule type" value="Genomic_DNA"/>
</dbReference>
<organism evidence="1 2">
    <name type="scientific">Seminavis robusta</name>
    <dbReference type="NCBI Taxonomy" id="568900"/>
    <lineage>
        <taxon>Eukaryota</taxon>
        <taxon>Sar</taxon>
        <taxon>Stramenopiles</taxon>
        <taxon>Ochrophyta</taxon>
        <taxon>Bacillariophyta</taxon>
        <taxon>Bacillariophyceae</taxon>
        <taxon>Bacillariophycidae</taxon>
        <taxon>Naviculales</taxon>
        <taxon>Naviculaceae</taxon>
        <taxon>Seminavis</taxon>
    </lineage>
</organism>
<keyword evidence="2" id="KW-1185">Reference proteome</keyword>
<comment type="caution">
    <text evidence="1">The sequence shown here is derived from an EMBL/GenBank/DDBJ whole genome shotgun (WGS) entry which is preliminary data.</text>
</comment>
<sequence length="485" mass="54838">MSTNSSSSSSSRNPLCFERRRKPQYNTLTTNTTQAKMTRRRYFPLLLINALSLLIPPSGAIHETRIMLDDISQYFEGKNYPSQRWDRLLQCFHKWNDTDLILAQDASFAAFYNAWLVGGAGIDDPWGGGGRYHESVQNKTAIMGSGFRTYQIQEKCNYASNVAYYSSAIRICDYEHWFISEAEQAALMKSMVAITSASSWFHGTQTTAGGEYDDITVDMLCSNLYQIAIKGIETSSSVFLAASDIPYSPSNIVEIVDDMAYMPLRRQPSQWLDYLEEQFHTRVPPRFLDTTLAFFAFACSVSISMEICECLIVDIAAPLVVDEDGVEFFRERYFPELKIIAAQENLPLSPWRGLPLFFKTFGAALAFIWSVLFVETGFACDQLYGDTLNLTLLGQFSSPIVDYIISELTKAPETDRLKELYPGASFCRRDSPHALWHELSGEALFEAYVVADEIHRILTKRKERKELGFSETLAATFNSIRGAGR</sequence>
<name>A0A9N8EII9_9STRA</name>
<protein>
    <submittedName>
        <fullName evidence="1">Uncharacterized protein</fullName>
    </submittedName>
</protein>